<keyword evidence="5" id="KW-0931">ER-Golgi transport</keyword>
<reference evidence="8" key="1">
    <citation type="journal article" date="2022" name="Plant J.">
        <title>Strategies of tolerance reflected in two North American maple genomes.</title>
        <authorList>
            <person name="McEvoy S.L."/>
            <person name="Sezen U.U."/>
            <person name="Trouern-Trend A."/>
            <person name="McMahon S.M."/>
            <person name="Schaberg P.G."/>
            <person name="Yang J."/>
            <person name="Wegrzyn J.L."/>
            <person name="Swenson N.G."/>
        </authorList>
    </citation>
    <scope>NUCLEOTIDE SEQUENCE</scope>
    <source>
        <strain evidence="8">NS2018</strain>
    </source>
</reference>
<accession>A0AA39VWV8</accession>
<dbReference type="SUPFAM" id="SSF64356">
    <property type="entry name" value="SNARE-like"/>
    <property type="match status" value="1"/>
</dbReference>
<comment type="subcellular location">
    <subcellularLocation>
        <location evidence="2">Endoplasmic reticulum</location>
    </subcellularLocation>
    <subcellularLocation>
        <location evidence="1">Golgi apparatus</location>
        <location evidence="1">cis-Golgi network</location>
    </subcellularLocation>
</comment>
<evidence type="ECO:0000256" key="5">
    <source>
        <dbReference type="ARBA" id="ARBA00022892"/>
    </source>
</evidence>
<evidence type="ECO:0000313" key="8">
    <source>
        <dbReference type="EMBL" id="KAK0595707.1"/>
    </source>
</evidence>
<name>A0AA39VWV8_ACESA</name>
<evidence type="ECO:0000256" key="3">
    <source>
        <dbReference type="ARBA" id="ARBA00022448"/>
    </source>
</evidence>
<dbReference type="InterPro" id="IPR011012">
    <property type="entry name" value="Longin-like_dom_sf"/>
</dbReference>
<organism evidence="8 9">
    <name type="scientific">Acer saccharum</name>
    <name type="common">Sugar maple</name>
    <dbReference type="NCBI Taxonomy" id="4024"/>
    <lineage>
        <taxon>Eukaryota</taxon>
        <taxon>Viridiplantae</taxon>
        <taxon>Streptophyta</taxon>
        <taxon>Embryophyta</taxon>
        <taxon>Tracheophyta</taxon>
        <taxon>Spermatophyta</taxon>
        <taxon>Magnoliopsida</taxon>
        <taxon>eudicotyledons</taxon>
        <taxon>Gunneridae</taxon>
        <taxon>Pentapetalae</taxon>
        <taxon>rosids</taxon>
        <taxon>malvids</taxon>
        <taxon>Sapindales</taxon>
        <taxon>Sapindaceae</taxon>
        <taxon>Hippocastanoideae</taxon>
        <taxon>Acereae</taxon>
        <taxon>Acer</taxon>
    </lineage>
</organism>
<reference evidence="8" key="2">
    <citation type="submission" date="2023-06" db="EMBL/GenBank/DDBJ databases">
        <authorList>
            <person name="Swenson N.G."/>
            <person name="Wegrzyn J.L."/>
            <person name="Mcevoy S.L."/>
        </authorList>
    </citation>
    <scope>NUCLEOTIDE SEQUENCE</scope>
    <source>
        <strain evidence="8">NS2018</strain>
        <tissue evidence="8">Leaf</tissue>
    </source>
</reference>
<comment type="similarity">
    <text evidence="7">Belongs to the TRAPP small subunits family. BET5 subfamily.</text>
</comment>
<dbReference type="AlphaFoldDB" id="A0AA39VWV8"/>
<evidence type="ECO:0000313" key="9">
    <source>
        <dbReference type="Proteomes" id="UP001168877"/>
    </source>
</evidence>
<dbReference type="GO" id="GO:0005783">
    <property type="term" value="C:endoplasmic reticulum"/>
    <property type="evidence" value="ECO:0007669"/>
    <property type="project" value="UniProtKB-SubCell"/>
</dbReference>
<dbReference type="Gene3D" id="3.30.450.70">
    <property type="match status" value="1"/>
</dbReference>
<evidence type="ECO:0000256" key="2">
    <source>
        <dbReference type="ARBA" id="ARBA00004240"/>
    </source>
</evidence>
<keyword evidence="3" id="KW-0813">Transport</keyword>
<keyword evidence="4" id="KW-0256">Endoplasmic reticulum</keyword>
<dbReference type="GO" id="GO:0005794">
    <property type="term" value="C:Golgi apparatus"/>
    <property type="evidence" value="ECO:0007669"/>
    <property type="project" value="UniProtKB-SubCell"/>
</dbReference>
<gene>
    <name evidence="8" type="ORF">LWI29_009241</name>
</gene>
<evidence type="ECO:0000256" key="1">
    <source>
        <dbReference type="ARBA" id="ARBA00004222"/>
    </source>
</evidence>
<evidence type="ECO:0000256" key="6">
    <source>
        <dbReference type="ARBA" id="ARBA00023034"/>
    </source>
</evidence>
<dbReference type="GO" id="GO:0030008">
    <property type="term" value="C:TRAPP complex"/>
    <property type="evidence" value="ECO:0007669"/>
    <property type="project" value="InterPro"/>
</dbReference>
<dbReference type="Proteomes" id="UP001168877">
    <property type="component" value="Unassembled WGS sequence"/>
</dbReference>
<keyword evidence="9" id="KW-1185">Reference proteome</keyword>
<dbReference type="PANTHER" id="PTHR23249">
    <property type="entry name" value="TRAFFICKING PROTEIN PARTICLE COMPLEX SUBUNIT"/>
    <property type="match status" value="1"/>
</dbReference>
<protein>
    <submittedName>
        <fullName evidence="8">Uncharacterized protein</fullName>
    </submittedName>
</protein>
<dbReference type="GO" id="GO:0006888">
    <property type="term" value="P:endoplasmic reticulum to Golgi vesicle-mediated transport"/>
    <property type="evidence" value="ECO:0007669"/>
    <property type="project" value="TreeGrafter"/>
</dbReference>
<evidence type="ECO:0000256" key="7">
    <source>
        <dbReference type="ARBA" id="ARBA00038167"/>
    </source>
</evidence>
<proteinExistence type="inferred from homology"/>
<comment type="caution">
    <text evidence="8">The sequence shown here is derived from an EMBL/GenBank/DDBJ whole genome shotgun (WGS) entry which is preliminary data.</text>
</comment>
<evidence type="ECO:0000256" key="4">
    <source>
        <dbReference type="ARBA" id="ARBA00022824"/>
    </source>
</evidence>
<dbReference type="PANTHER" id="PTHR23249:SF16">
    <property type="entry name" value="TRAFFICKING PROTEIN PARTICLE COMPLEX SUBUNIT 1"/>
    <property type="match status" value="1"/>
</dbReference>
<sequence>MQFFEGSEISLSPPTLAVSSNNAHMMYVFNRNGVCLLYREWNRPLHTLNAQQDHKLMFGLHFSLKSLTAKMYPTSMLLCNVQRFCNDHNTDVVYHCDESNHVDCRWRTDLGRGWSTDLGPGLCRICHWYDVENCENLSSENSRQQPLEQDWTTHESLVAFLLA</sequence>
<dbReference type="EMBL" id="JAUESC010000004">
    <property type="protein sequence ID" value="KAK0595707.1"/>
    <property type="molecule type" value="Genomic_DNA"/>
</dbReference>
<keyword evidence="6" id="KW-0333">Golgi apparatus</keyword>
<dbReference type="Pfam" id="PF04099">
    <property type="entry name" value="Sybindin"/>
    <property type="match status" value="1"/>
</dbReference>
<dbReference type="InterPro" id="IPR007233">
    <property type="entry name" value="TRAPPC"/>
</dbReference>